<dbReference type="GO" id="GO:0006308">
    <property type="term" value="P:DNA catabolic process"/>
    <property type="evidence" value="ECO:0007669"/>
    <property type="project" value="UniProtKB-UniRule"/>
</dbReference>
<evidence type="ECO:0000313" key="8">
    <source>
        <dbReference type="EMBL" id="BBD76589.1"/>
    </source>
</evidence>
<gene>
    <name evidence="6" type="primary">xseB</name>
    <name evidence="8" type="ORF">HPTL_0321</name>
</gene>
<evidence type="ECO:0000256" key="5">
    <source>
        <dbReference type="ARBA" id="ARBA00022839"/>
    </source>
</evidence>
<dbReference type="InterPro" id="IPR003761">
    <property type="entry name" value="Exonuc_VII_S"/>
</dbReference>
<evidence type="ECO:0000313" key="9">
    <source>
        <dbReference type="Proteomes" id="UP000262004"/>
    </source>
</evidence>
<keyword evidence="9" id="KW-1185">Reference proteome</keyword>
<dbReference type="SUPFAM" id="SSF116842">
    <property type="entry name" value="XseB-like"/>
    <property type="match status" value="1"/>
</dbReference>
<comment type="subunit">
    <text evidence="6">Heterooligomer composed of large and small subunits.</text>
</comment>
<feature type="compositionally biased region" description="Acidic residues" evidence="7">
    <location>
        <begin position="91"/>
        <end position="100"/>
    </location>
</feature>
<comment type="function">
    <text evidence="6">Bidirectionally degrades single-stranded DNA into large acid-insoluble oligonucleotides, which are then degraded further into small acid-soluble oligonucleotides.</text>
</comment>
<comment type="similarity">
    <text evidence="1 6">Belongs to the XseB family.</text>
</comment>
<dbReference type="Gene3D" id="1.10.287.1040">
    <property type="entry name" value="Exonuclease VII, small subunit"/>
    <property type="match status" value="1"/>
</dbReference>
<dbReference type="PANTHER" id="PTHR34137">
    <property type="entry name" value="EXODEOXYRIBONUCLEASE 7 SMALL SUBUNIT"/>
    <property type="match status" value="1"/>
</dbReference>
<feature type="region of interest" description="Disordered" evidence="7">
    <location>
        <begin position="76"/>
        <end position="100"/>
    </location>
</feature>
<sequence length="100" mass="11047">MRDDTAARTPEAIDRLDFETALKQLEGIVAALESGHLPLEQALTQYETGVRLVHHARTLLQAAEERLVRIESLHRQTAAAENGATRPANESTDDSDDIPF</sequence>
<evidence type="ECO:0000256" key="3">
    <source>
        <dbReference type="ARBA" id="ARBA00022722"/>
    </source>
</evidence>
<keyword evidence="4 6" id="KW-0378">Hydrolase</keyword>
<dbReference type="EC" id="3.1.11.6" evidence="6"/>
<dbReference type="AlphaFoldDB" id="A0A2Z6DW62"/>
<comment type="catalytic activity">
    <reaction evidence="6">
        <text>Exonucleolytic cleavage in either 5'- to 3'- or 3'- to 5'-direction to yield nucleoside 5'-phosphates.</text>
        <dbReference type="EC" id="3.1.11.6"/>
    </reaction>
</comment>
<dbReference type="Pfam" id="PF02609">
    <property type="entry name" value="Exonuc_VII_S"/>
    <property type="match status" value="1"/>
</dbReference>
<reference evidence="8 9" key="1">
    <citation type="submission" date="2018-04" db="EMBL/GenBank/DDBJ databases">
        <title>Complete genome sequence of Hydrogenophilus thermoluteolus TH-1.</title>
        <authorList>
            <person name="Arai H."/>
        </authorList>
    </citation>
    <scope>NUCLEOTIDE SEQUENCE [LARGE SCALE GENOMIC DNA]</scope>
    <source>
        <strain evidence="8 9">TH-1</strain>
    </source>
</reference>
<dbReference type="NCBIfam" id="TIGR01280">
    <property type="entry name" value="xseB"/>
    <property type="match status" value="1"/>
</dbReference>
<organism evidence="8 9">
    <name type="scientific">Hydrogenophilus thermoluteolus</name>
    <name type="common">Pseudomonas hydrogenothermophila</name>
    <dbReference type="NCBI Taxonomy" id="297"/>
    <lineage>
        <taxon>Bacteria</taxon>
        <taxon>Pseudomonadati</taxon>
        <taxon>Pseudomonadota</taxon>
        <taxon>Hydrogenophilia</taxon>
        <taxon>Hydrogenophilales</taxon>
        <taxon>Hydrogenophilaceae</taxon>
        <taxon>Hydrogenophilus</taxon>
    </lineage>
</organism>
<dbReference type="EMBL" id="AP018558">
    <property type="protein sequence ID" value="BBD76589.1"/>
    <property type="molecule type" value="Genomic_DNA"/>
</dbReference>
<proteinExistence type="inferred from homology"/>
<keyword evidence="2 6" id="KW-0963">Cytoplasm</keyword>
<dbReference type="GO" id="GO:0008855">
    <property type="term" value="F:exodeoxyribonuclease VII activity"/>
    <property type="evidence" value="ECO:0007669"/>
    <property type="project" value="UniProtKB-UniRule"/>
</dbReference>
<keyword evidence="3 6" id="KW-0540">Nuclease</keyword>
<evidence type="ECO:0000256" key="7">
    <source>
        <dbReference type="SAM" id="MobiDB-lite"/>
    </source>
</evidence>
<keyword evidence="5 6" id="KW-0269">Exonuclease</keyword>
<evidence type="ECO:0000256" key="1">
    <source>
        <dbReference type="ARBA" id="ARBA00009998"/>
    </source>
</evidence>
<evidence type="ECO:0000256" key="6">
    <source>
        <dbReference type="HAMAP-Rule" id="MF_00337"/>
    </source>
</evidence>
<evidence type="ECO:0000256" key="2">
    <source>
        <dbReference type="ARBA" id="ARBA00022490"/>
    </source>
</evidence>
<dbReference type="PANTHER" id="PTHR34137:SF1">
    <property type="entry name" value="EXODEOXYRIBONUCLEASE 7 SMALL SUBUNIT"/>
    <property type="match status" value="1"/>
</dbReference>
<dbReference type="HAMAP" id="MF_00337">
    <property type="entry name" value="Exonuc_7_S"/>
    <property type="match status" value="1"/>
</dbReference>
<dbReference type="KEGG" id="htl:HPTL_0321"/>
<evidence type="ECO:0000256" key="4">
    <source>
        <dbReference type="ARBA" id="ARBA00022801"/>
    </source>
</evidence>
<dbReference type="InterPro" id="IPR037004">
    <property type="entry name" value="Exonuc_VII_ssu_sf"/>
</dbReference>
<dbReference type="GO" id="GO:0009318">
    <property type="term" value="C:exodeoxyribonuclease VII complex"/>
    <property type="evidence" value="ECO:0007669"/>
    <property type="project" value="UniProtKB-UniRule"/>
</dbReference>
<accession>A0A2Z6DW62</accession>
<comment type="subcellular location">
    <subcellularLocation>
        <location evidence="6">Cytoplasm</location>
    </subcellularLocation>
</comment>
<dbReference type="OrthoDB" id="5523157at2"/>
<dbReference type="Proteomes" id="UP000262004">
    <property type="component" value="Chromosome"/>
</dbReference>
<name>A0A2Z6DW62_HYDTE</name>
<dbReference type="RefSeq" id="WP_119334415.1">
    <property type="nucleotide sequence ID" value="NZ_AP018558.1"/>
</dbReference>
<protein>
    <recommendedName>
        <fullName evidence="6">Exodeoxyribonuclease 7 small subunit</fullName>
        <ecNumber evidence="6">3.1.11.6</ecNumber>
    </recommendedName>
    <alternativeName>
        <fullName evidence="6">Exodeoxyribonuclease VII small subunit</fullName>
        <shortName evidence="6">Exonuclease VII small subunit</shortName>
    </alternativeName>
</protein>
<dbReference type="GO" id="GO:0005829">
    <property type="term" value="C:cytosol"/>
    <property type="evidence" value="ECO:0007669"/>
    <property type="project" value="TreeGrafter"/>
</dbReference>